<keyword evidence="1" id="KW-0812">Transmembrane</keyword>
<evidence type="ECO:0000313" key="5">
    <source>
        <dbReference type="EnsemblPlants" id="AES98754"/>
    </source>
</evidence>
<reference evidence="4" key="5">
    <citation type="journal article" date="2018" name="Nat. Plants">
        <title>Whole-genome landscape of Medicago truncatula symbiotic genes.</title>
        <authorList>
            <person name="Pecrix Y."/>
            <person name="Gamas P."/>
            <person name="Carrere S."/>
        </authorList>
    </citation>
    <scope>NUCLEOTIDE SEQUENCE</scope>
    <source>
        <tissue evidence="4">Leaves</tissue>
    </source>
</reference>
<reference evidence="3 5" key="2">
    <citation type="journal article" date="2014" name="BMC Genomics">
        <title>An improved genome release (version Mt4.0) for the model legume Medicago truncatula.</title>
        <authorList>
            <person name="Tang H."/>
            <person name="Krishnakumar V."/>
            <person name="Bidwell S."/>
            <person name="Rosen B."/>
            <person name="Chan A."/>
            <person name="Zhou S."/>
            <person name="Gentzbittel L."/>
            <person name="Childs K.L."/>
            <person name="Yandell M."/>
            <person name="Gundlach H."/>
            <person name="Mayer K.F."/>
            <person name="Schwartz D.C."/>
            <person name="Town C.D."/>
        </authorList>
    </citation>
    <scope>GENOME REANNOTATION</scope>
    <source>
        <strain evidence="5">cv. Jemalong A17</strain>
    </source>
</reference>
<dbReference type="Proteomes" id="UP000265566">
    <property type="component" value="Chromosome 5"/>
</dbReference>
<dbReference type="HOGENOM" id="CLU_181053_1_1_1"/>
<reference evidence="3 5" key="1">
    <citation type="journal article" date="2011" name="Nature">
        <title>The Medicago genome provides insight into the evolution of rhizobial symbioses.</title>
        <authorList>
            <person name="Young N.D."/>
            <person name="Debelle F."/>
            <person name="Oldroyd G.E."/>
            <person name="Geurts R."/>
            <person name="Cannon S.B."/>
            <person name="Udvardi M.K."/>
            <person name="Benedito V.A."/>
            <person name="Mayer K.F."/>
            <person name="Gouzy J."/>
            <person name="Schoof H."/>
            <person name="Van de Peer Y."/>
            <person name="Proost S."/>
            <person name="Cook D.R."/>
            <person name="Meyers B.C."/>
            <person name="Spannagl M."/>
            <person name="Cheung F."/>
            <person name="De Mita S."/>
            <person name="Krishnakumar V."/>
            <person name="Gundlach H."/>
            <person name="Zhou S."/>
            <person name="Mudge J."/>
            <person name="Bharti A.K."/>
            <person name="Murray J.D."/>
            <person name="Naoumkina M.A."/>
            <person name="Rosen B."/>
            <person name="Silverstein K.A."/>
            <person name="Tang H."/>
            <person name="Rombauts S."/>
            <person name="Zhao P.X."/>
            <person name="Zhou P."/>
            <person name="Barbe V."/>
            <person name="Bardou P."/>
            <person name="Bechner M."/>
            <person name="Bellec A."/>
            <person name="Berger A."/>
            <person name="Berges H."/>
            <person name="Bidwell S."/>
            <person name="Bisseling T."/>
            <person name="Choisne N."/>
            <person name="Couloux A."/>
            <person name="Denny R."/>
            <person name="Deshpande S."/>
            <person name="Dai X."/>
            <person name="Doyle J.J."/>
            <person name="Dudez A.M."/>
            <person name="Farmer A.D."/>
            <person name="Fouteau S."/>
            <person name="Franken C."/>
            <person name="Gibelin C."/>
            <person name="Gish J."/>
            <person name="Goldstein S."/>
            <person name="Gonzalez A.J."/>
            <person name="Green P.J."/>
            <person name="Hallab A."/>
            <person name="Hartog M."/>
            <person name="Hua A."/>
            <person name="Humphray S.J."/>
            <person name="Jeong D.H."/>
            <person name="Jing Y."/>
            <person name="Jocker A."/>
            <person name="Kenton S.M."/>
            <person name="Kim D.J."/>
            <person name="Klee K."/>
            <person name="Lai H."/>
            <person name="Lang C."/>
            <person name="Lin S."/>
            <person name="Macmil S.L."/>
            <person name="Magdelenat G."/>
            <person name="Matthews L."/>
            <person name="McCorrison J."/>
            <person name="Monaghan E.L."/>
            <person name="Mun J.H."/>
            <person name="Najar F.Z."/>
            <person name="Nicholson C."/>
            <person name="Noirot C."/>
            <person name="O'Bleness M."/>
            <person name="Paule C.R."/>
            <person name="Poulain J."/>
            <person name="Prion F."/>
            <person name="Qin B."/>
            <person name="Qu C."/>
            <person name="Retzel E.F."/>
            <person name="Riddle C."/>
            <person name="Sallet E."/>
            <person name="Samain S."/>
            <person name="Samson N."/>
            <person name="Sanders I."/>
            <person name="Saurat O."/>
            <person name="Scarpelli C."/>
            <person name="Schiex T."/>
            <person name="Segurens B."/>
            <person name="Severin A.J."/>
            <person name="Sherrier D.J."/>
            <person name="Shi R."/>
            <person name="Sims S."/>
            <person name="Singer S.R."/>
            <person name="Sinharoy S."/>
            <person name="Sterck L."/>
            <person name="Viollet A."/>
            <person name="Wang B.B."/>
            <person name="Wang K."/>
            <person name="Wang M."/>
            <person name="Wang X."/>
            <person name="Warfsmann J."/>
            <person name="Weissenbach J."/>
            <person name="White D.D."/>
            <person name="White J.D."/>
            <person name="Wiley G.B."/>
            <person name="Wincker P."/>
            <person name="Xing Y."/>
            <person name="Yang L."/>
            <person name="Yao Z."/>
            <person name="Ying F."/>
            <person name="Zhai J."/>
            <person name="Zhou L."/>
            <person name="Zuber A."/>
            <person name="Denarie J."/>
            <person name="Dixon R.A."/>
            <person name="May G.D."/>
            <person name="Schwartz D.C."/>
            <person name="Rogers J."/>
            <person name="Quetier F."/>
            <person name="Town C.D."/>
            <person name="Roe B.A."/>
        </authorList>
    </citation>
    <scope>NUCLEOTIDE SEQUENCE [LARGE SCALE GENOMIC DNA]</scope>
    <source>
        <strain evidence="3">A17</strain>
        <strain evidence="5">cv. Jemalong A17</strain>
    </source>
</reference>
<keyword evidence="6" id="KW-1185">Reference proteome</keyword>
<reference evidence="5" key="3">
    <citation type="submission" date="2015-04" db="UniProtKB">
        <authorList>
            <consortium name="EnsemblPlants"/>
        </authorList>
    </citation>
    <scope>IDENTIFICATION</scope>
    <source>
        <strain evidence="5">cv. Jemalong A17</strain>
    </source>
</reference>
<dbReference type="GO" id="GO:0046872">
    <property type="term" value="F:metal ion binding"/>
    <property type="evidence" value="ECO:0007669"/>
    <property type="project" value="InterPro"/>
</dbReference>
<evidence type="ECO:0000313" key="6">
    <source>
        <dbReference type="Proteomes" id="UP000002051"/>
    </source>
</evidence>
<evidence type="ECO:0000313" key="4">
    <source>
        <dbReference type="EMBL" id="RHN56589.1"/>
    </source>
</evidence>
<proteinExistence type="predicted"/>
<dbReference type="EMBL" id="PSQE01000005">
    <property type="protein sequence ID" value="RHN56589.1"/>
    <property type="molecule type" value="Genomic_DNA"/>
</dbReference>
<evidence type="ECO:0000313" key="3">
    <source>
        <dbReference type="EMBL" id="AES98754.1"/>
    </source>
</evidence>
<dbReference type="InterPro" id="IPR009810">
    <property type="entry name" value="Nodulin_late_dom"/>
</dbReference>
<sequence length="74" mass="8508">MIETLKFVYAMILFLSLFLITSEVGGLYIGCETDRDYPPLANKTFYLKCIDKKCEWTVTDSLSTRSGRMQKLSI</sequence>
<reference evidence="7" key="4">
    <citation type="journal article" date="2018" name="Nat. Plants">
        <title>Whole-genome landscape of Medicago truncatula symbiotic genes.</title>
        <authorList>
            <person name="Pecrix Y."/>
            <person name="Staton S.E."/>
            <person name="Sallet E."/>
            <person name="Lelandais-Briere C."/>
            <person name="Moreau S."/>
            <person name="Carrere S."/>
            <person name="Blein T."/>
            <person name="Jardinaud M.F."/>
            <person name="Latrasse D."/>
            <person name="Zouine M."/>
            <person name="Zahm M."/>
            <person name="Kreplak J."/>
            <person name="Mayjonade B."/>
            <person name="Satge C."/>
            <person name="Perez M."/>
            <person name="Cauet S."/>
            <person name="Marande W."/>
            <person name="Chantry-Darmon C."/>
            <person name="Lopez-Roques C."/>
            <person name="Bouchez O."/>
            <person name="Berard A."/>
            <person name="Debelle F."/>
            <person name="Munos S."/>
            <person name="Bendahmane A."/>
            <person name="Berges H."/>
            <person name="Niebel A."/>
            <person name="Buitink J."/>
            <person name="Frugier F."/>
            <person name="Benhamed M."/>
            <person name="Crespi M."/>
            <person name="Gouzy J."/>
            <person name="Gamas P."/>
        </authorList>
    </citation>
    <scope>NUCLEOTIDE SEQUENCE [LARGE SCALE GENOMIC DNA]</scope>
    <source>
        <strain evidence="7">cv. Jemalong A17</strain>
    </source>
</reference>
<protein>
    <submittedName>
        <fullName evidence="3">Nodule Cysteine-Rich (NCR) secreted peptide</fullName>
    </submittedName>
    <submittedName>
        <fullName evidence="4">Putative Late nodulin</fullName>
    </submittedName>
</protein>
<keyword evidence="1" id="KW-0472">Membrane</keyword>
<organism evidence="3 6">
    <name type="scientific">Medicago truncatula</name>
    <name type="common">Barrel medic</name>
    <name type="synonym">Medicago tribuloides</name>
    <dbReference type="NCBI Taxonomy" id="3880"/>
    <lineage>
        <taxon>Eukaryota</taxon>
        <taxon>Viridiplantae</taxon>
        <taxon>Streptophyta</taxon>
        <taxon>Embryophyta</taxon>
        <taxon>Tracheophyta</taxon>
        <taxon>Spermatophyta</taxon>
        <taxon>Magnoliopsida</taxon>
        <taxon>eudicotyledons</taxon>
        <taxon>Gunneridae</taxon>
        <taxon>Pentapetalae</taxon>
        <taxon>rosids</taxon>
        <taxon>fabids</taxon>
        <taxon>Fabales</taxon>
        <taxon>Fabaceae</taxon>
        <taxon>Papilionoideae</taxon>
        <taxon>50 kb inversion clade</taxon>
        <taxon>NPAAA clade</taxon>
        <taxon>Hologalegina</taxon>
        <taxon>IRL clade</taxon>
        <taxon>Trifolieae</taxon>
        <taxon>Medicago</taxon>
    </lineage>
</organism>
<evidence type="ECO:0000313" key="7">
    <source>
        <dbReference type="Proteomes" id="UP000265566"/>
    </source>
</evidence>
<accession>G7KEA3</accession>
<dbReference type="Gramene" id="rna32016">
    <property type="protein sequence ID" value="RHN56589.1"/>
    <property type="gene ID" value="gene32016"/>
</dbReference>
<dbReference type="AlphaFoldDB" id="G7KEA3"/>
<feature type="domain" description="Late nodulin" evidence="2">
    <location>
        <begin position="1"/>
        <end position="55"/>
    </location>
</feature>
<dbReference type="Pfam" id="PF07127">
    <property type="entry name" value="Nodulin_late"/>
    <property type="match status" value="1"/>
</dbReference>
<evidence type="ECO:0000256" key="1">
    <source>
        <dbReference type="SAM" id="Phobius"/>
    </source>
</evidence>
<feature type="transmembrane region" description="Helical" evidence="1">
    <location>
        <begin position="7"/>
        <end position="29"/>
    </location>
</feature>
<dbReference type="PaxDb" id="3880-AES98754"/>
<dbReference type="EnsemblPlants" id="AES98754">
    <property type="protein sequence ID" value="AES98754"/>
    <property type="gene ID" value="MTR_5g072450"/>
</dbReference>
<gene>
    <name evidence="3" type="ordered locus">MTR_5g072450</name>
    <name evidence="4" type="ORF">MtrunA17_Chr5g0431101</name>
</gene>
<dbReference type="EMBL" id="CM001221">
    <property type="protein sequence ID" value="AES98754.1"/>
    <property type="molecule type" value="Genomic_DNA"/>
</dbReference>
<dbReference type="Proteomes" id="UP000002051">
    <property type="component" value="Chromosome 5"/>
</dbReference>
<name>G7KEA3_MEDTR</name>
<keyword evidence="1" id="KW-1133">Transmembrane helix</keyword>
<evidence type="ECO:0000259" key="2">
    <source>
        <dbReference type="Pfam" id="PF07127"/>
    </source>
</evidence>